<protein>
    <submittedName>
        <fullName evidence="1">Uncharacterized protein</fullName>
    </submittedName>
</protein>
<keyword evidence="2" id="KW-1185">Reference proteome</keyword>
<gene>
    <name evidence="1" type="ORF">Pcinc_039096</name>
</gene>
<evidence type="ECO:0000313" key="1">
    <source>
        <dbReference type="EMBL" id="KAK3854432.1"/>
    </source>
</evidence>
<comment type="caution">
    <text evidence="1">The sequence shown here is derived from an EMBL/GenBank/DDBJ whole genome shotgun (WGS) entry which is preliminary data.</text>
</comment>
<evidence type="ECO:0000313" key="2">
    <source>
        <dbReference type="Proteomes" id="UP001286313"/>
    </source>
</evidence>
<dbReference type="AlphaFoldDB" id="A0AAE1BQI6"/>
<organism evidence="1 2">
    <name type="scientific">Petrolisthes cinctipes</name>
    <name type="common">Flat porcelain crab</name>
    <dbReference type="NCBI Taxonomy" id="88211"/>
    <lineage>
        <taxon>Eukaryota</taxon>
        <taxon>Metazoa</taxon>
        <taxon>Ecdysozoa</taxon>
        <taxon>Arthropoda</taxon>
        <taxon>Crustacea</taxon>
        <taxon>Multicrustacea</taxon>
        <taxon>Malacostraca</taxon>
        <taxon>Eumalacostraca</taxon>
        <taxon>Eucarida</taxon>
        <taxon>Decapoda</taxon>
        <taxon>Pleocyemata</taxon>
        <taxon>Anomura</taxon>
        <taxon>Galatheoidea</taxon>
        <taxon>Porcellanidae</taxon>
        <taxon>Petrolisthes</taxon>
    </lineage>
</organism>
<dbReference type="Proteomes" id="UP001286313">
    <property type="component" value="Unassembled WGS sequence"/>
</dbReference>
<sequence length="111" mass="12262">MVNGDDGNGSNKIFLEHSERDEMVYGDGVGGNGSKIFLEHSGKDRTVNNDNGGVGGVRNVSSKSFKGTVEVSGKDDMLLELSEKDKTVKDDGGVEMEKMEWWYLVMKKRKE</sequence>
<proteinExistence type="predicted"/>
<accession>A0AAE1BQI6</accession>
<reference evidence="1" key="1">
    <citation type="submission" date="2023-10" db="EMBL/GenBank/DDBJ databases">
        <title>Genome assemblies of two species of porcelain crab, Petrolisthes cinctipes and Petrolisthes manimaculis (Anomura: Porcellanidae).</title>
        <authorList>
            <person name="Angst P."/>
        </authorList>
    </citation>
    <scope>NUCLEOTIDE SEQUENCE</scope>
    <source>
        <strain evidence="1">PB745_01</strain>
        <tissue evidence="1">Gill</tissue>
    </source>
</reference>
<dbReference type="EMBL" id="JAWQEG010006580">
    <property type="protein sequence ID" value="KAK3854432.1"/>
    <property type="molecule type" value="Genomic_DNA"/>
</dbReference>
<name>A0AAE1BQI6_PETCI</name>